<reference evidence="1" key="1">
    <citation type="submission" date="2022-03" db="EMBL/GenBank/DDBJ databases">
        <title>Draft genome sequence of Aduncisulcus paluster, a free-living microaerophilic Fornicata.</title>
        <authorList>
            <person name="Yuyama I."/>
            <person name="Kume K."/>
            <person name="Tamura T."/>
            <person name="Inagaki Y."/>
            <person name="Hashimoto T."/>
        </authorList>
    </citation>
    <scope>NUCLEOTIDE SEQUENCE</scope>
    <source>
        <strain evidence="1">NY0171</strain>
    </source>
</reference>
<protein>
    <submittedName>
        <fullName evidence="1">Uncharacterized protein</fullName>
    </submittedName>
</protein>
<evidence type="ECO:0000313" key="1">
    <source>
        <dbReference type="EMBL" id="GKT25817.1"/>
    </source>
</evidence>
<proteinExistence type="predicted"/>
<comment type="caution">
    <text evidence="1">The sequence shown here is derived from an EMBL/GenBank/DDBJ whole genome shotgun (WGS) entry which is preliminary data.</text>
</comment>
<dbReference type="EMBL" id="BQXS01012615">
    <property type="protein sequence ID" value="GKT25817.1"/>
    <property type="molecule type" value="Genomic_DNA"/>
</dbReference>
<sequence length="793" mass="93049">MDILYSIIFSIFIFKQFIAFTMPRNPFTQFELEKLRADIKLTKDRLSVRTLFDRIYSRFGNTLDEFSESPSAILSHRELLTLLFECLSLILRHTVSYAGKNEIDIFLVSPGNDEYSLPITILFHQMFKIESVLRENVRGKKGEKEEEEGEEDNENIDHDIFDSKEEEQEEENVGSITIFLIRIIKISMTRDYNLRRNLYPQVSHLLSKMFSLGQIKKFEDSLVEDILEICSEFAFLRDDSVKDPLSLVLHPHIQAWMKRYPEKKFFTQWVCILRHITAGNSDKLSHKPRSALMWSMLHPVLNVVKHIGSKEMIFDGKLDTILSYSLIFFSNLISVPAHIAEMYEETKEYLENWFKWFRKEKKMESCDTFIDHLSRVEEVLETDIDKEYCTICLNYSRSVDENVNYYYFLPKISPTFERLLKRGTEEILGKPIPNCVVNTLNNISKSSNSSTKLSVLTLIKPYFKDWLENYGREVLPLFLCVIKIVRDEYCGEMITCFDWANPLDEILPFFSNLSRFHPRIVFRLLTSDCLLDGWLVHFFREEWMFERKRQDIDKLVYFLLSIIANLSDTTCLIPQLSPKYDCFMMRCYGSDLHGYKHVYYENRQYFTNVMSFIASSSSHFSNLLHSIPMISMIPSLETSLSPDSDGFMYASHICSGMKFVRSQKHFTPRTNFYINFIDNIMNGTSIESKYVKKVGPICELLDDDKDDETYPLIKHSSVIQYTPQHLLVTTPFYSWDVGFLMQSTYDLIENTGCGVEILFDEKVPCRSFEGYDQDAWRKTMEVVVHGREEEGEI</sequence>
<keyword evidence="2" id="KW-1185">Reference proteome</keyword>
<name>A0ABQ5K5J7_9EUKA</name>
<organism evidence="1 2">
    <name type="scientific">Aduncisulcus paluster</name>
    <dbReference type="NCBI Taxonomy" id="2918883"/>
    <lineage>
        <taxon>Eukaryota</taxon>
        <taxon>Metamonada</taxon>
        <taxon>Carpediemonas-like organisms</taxon>
        <taxon>Aduncisulcus</taxon>
    </lineage>
</organism>
<accession>A0ABQ5K5J7</accession>
<evidence type="ECO:0000313" key="2">
    <source>
        <dbReference type="Proteomes" id="UP001057375"/>
    </source>
</evidence>
<dbReference type="Proteomes" id="UP001057375">
    <property type="component" value="Unassembled WGS sequence"/>
</dbReference>
<gene>
    <name evidence="1" type="ORF">ADUPG1_013152</name>
</gene>